<dbReference type="InterPro" id="IPR004450">
    <property type="entry name" value="Thr_synthase-like"/>
</dbReference>
<comment type="cofactor">
    <cofactor evidence="1 5">
        <name>pyridoxal 5'-phosphate</name>
        <dbReference type="ChEBI" id="CHEBI:597326"/>
    </cofactor>
</comment>
<comment type="similarity">
    <text evidence="2">Belongs to the threonine synthase family.</text>
</comment>
<dbReference type="Gene3D" id="3.40.50.1100">
    <property type="match status" value="2"/>
</dbReference>
<accession>A0A5C5Y9S3</accession>
<dbReference type="GO" id="GO:0004795">
    <property type="term" value="F:threonine synthase activity"/>
    <property type="evidence" value="ECO:0007669"/>
    <property type="project" value="UniProtKB-UniRule"/>
</dbReference>
<evidence type="ECO:0000256" key="5">
    <source>
        <dbReference type="PIRSR" id="PIRSR604450-51"/>
    </source>
</evidence>
<dbReference type="RefSeq" id="WP_145303252.1">
    <property type="nucleotide sequence ID" value="NZ_CP036319.1"/>
</dbReference>
<protein>
    <recommendedName>
        <fullName evidence="4">Threonine synthase</fullName>
        <ecNumber evidence="4">4.2.3.1</ecNumber>
    </recommendedName>
</protein>
<keyword evidence="7" id="KW-0456">Lyase</keyword>
<dbReference type="InterPro" id="IPR001926">
    <property type="entry name" value="TrpB-like_PALP"/>
</dbReference>
<dbReference type="OrthoDB" id="9778118at2"/>
<dbReference type="InterPro" id="IPR050214">
    <property type="entry name" value="Cys_Synth/Cystath_Beta-Synth"/>
</dbReference>
<keyword evidence="8" id="KW-1185">Reference proteome</keyword>
<dbReference type="NCBIfam" id="TIGR00260">
    <property type="entry name" value="thrC"/>
    <property type="match status" value="1"/>
</dbReference>
<dbReference type="Pfam" id="PF00291">
    <property type="entry name" value="PALP"/>
    <property type="match status" value="1"/>
</dbReference>
<dbReference type="SUPFAM" id="SSF53686">
    <property type="entry name" value="Tryptophan synthase beta subunit-like PLP-dependent enzymes"/>
    <property type="match status" value="1"/>
</dbReference>
<evidence type="ECO:0000256" key="2">
    <source>
        <dbReference type="ARBA" id="ARBA00005517"/>
    </source>
</evidence>
<sequence length="475" mass="51529">MLLSAEKHNAAQTDLAFQRCINPLCGATYDAMAIHTACQQCGELLDIAYDWDRAALPSSLAFFEQMWARRNDPVRFSGVWRFHELLPFAPQDKLVTVGEGQTLLQQTDAVGRYVGLNAGQLHLQYEGMNPSGSFKDNGMCAATTHAGLVGAQRAACASTGNTSASLALYCSATQRMKAVIFIGSGKIAYGKLSQALDYGALTIQIHGDFDDAMVRVKEVSKEMGIYLVNSVNPFRLEGQKTVMYRVLEALRWEVPDWIVVPGGNLGNSSAFGKAFMELKEHGLIDRVPRLAVINAAGAATLYELFENRGVRWNEGRIDSDPIDQYNQKMDQDGIRADTIASAIEINRPVNLKKCLRALDVMDGVVRKVSDQEILDAKAQVGAGGFGCEPASAASVAGAKRLREEGVIAPSDRVVCVLTGHELKDPNATVAYHAGDQEMFDKVLGSRGVTEAKFGNGSVAVENDLDKIIEAIRKHG</sequence>
<evidence type="ECO:0000256" key="3">
    <source>
        <dbReference type="ARBA" id="ARBA00022898"/>
    </source>
</evidence>
<evidence type="ECO:0000256" key="1">
    <source>
        <dbReference type="ARBA" id="ARBA00001933"/>
    </source>
</evidence>
<reference evidence="7 8" key="1">
    <citation type="submission" date="2019-02" db="EMBL/GenBank/DDBJ databases">
        <title>Deep-cultivation of Planctomycetes and their phenomic and genomic characterization uncovers novel biology.</title>
        <authorList>
            <person name="Wiegand S."/>
            <person name="Jogler M."/>
            <person name="Boedeker C."/>
            <person name="Pinto D."/>
            <person name="Vollmers J."/>
            <person name="Rivas-Marin E."/>
            <person name="Kohn T."/>
            <person name="Peeters S.H."/>
            <person name="Heuer A."/>
            <person name="Rast P."/>
            <person name="Oberbeckmann S."/>
            <person name="Bunk B."/>
            <person name="Jeske O."/>
            <person name="Meyerdierks A."/>
            <person name="Storesund J.E."/>
            <person name="Kallscheuer N."/>
            <person name="Luecker S."/>
            <person name="Lage O.M."/>
            <person name="Pohl T."/>
            <person name="Merkel B.J."/>
            <person name="Hornburger P."/>
            <person name="Mueller R.-W."/>
            <person name="Bruemmer F."/>
            <person name="Labrenz M."/>
            <person name="Spormann A.M."/>
            <person name="Op Den Camp H."/>
            <person name="Overmann J."/>
            <person name="Amann R."/>
            <person name="Jetten M.S.M."/>
            <person name="Mascher T."/>
            <person name="Medema M.H."/>
            <person name="Devos D.P."/>
            <person name="Kaster A.-K."/>
            <person name="Ovreas L."/>
            <person name="Rohde M."/>
            <person name="Galperin M.Y."/>
            <person name="Jogler C."/>
        </authorList>
    </citation>
    <scope>NUCLEOTIDE SEQUENCE [LARGE SCALE GENOMIC DNA]</scope>
    <source>
        <strain evidence="7 8">Pan14r</strain>
    </source>
</reference>
<feature type="domain" description="Tryptophan synthase beta chain-like PALP" evidence="6">
    <location>
        <begin position="96"/>
        <end position="419"/>
    </location>
</feature>
<keyword evidence="3 5" id="KW-0663">Pyridoxal phosphate</keyword>
<dbReference type="InterPro" id="IPR036052">
    <property type="entry name" value="TrpB-like_PALP_sf"/>
</dbReference>
<proteinExistence type="inferred from homology"/>
<gene>
    <name evidence="7" type="primary">thrC</name>
    <name evidence="7" type="ORF">Pan14r_33750</name>
</gene>
<name>A0A5C5Y9S3_9PLAN</name>
<evidence type="ECO:0000256" key="4">
    <source>
        <dbReference type="NCBIfam" id="TIGR00260"/>
    </source>
</evidence>
<organism evidence="7 8">
    <name type="scientific">Crateriforma conspicua</name>
    <dbReference type="NCBI Taxonomy" id="2527996"/>
    <lineage>
        <taxon>Bacteria</taxon>
        <taxon>Pseudomonadati</taxon>
        <taxon>Planctomycetota</taxon>
        <taxon>Planctomycetia</taxon>
        <taxon>Planctomycetales</taxon>
        <taxon>Planctomycetaceae</taxon>
        <taxon>Crateriforma</taxon>
    </lineage>
</organism>
<dbReference type="EMBL" id="SJPL01000001">
    <property type="protein sequence ID" value="TWT71065.1"/>
    <property type="molecule type" value="Genomic_DNA"/>
</dbReference>
<dbReference type="GO" id="GO:0009088">
    <property type="term" value="P:threonine biosynthetic process"/>
    <property type="evidence" value="ECO:0007669"/>
    <property type="project" value="UniProtKB-UniRule"/>
</dbReference>
<dbReference type="AlphaFoldDB" id="A0A5C5Y9S3"/>
<evidence type="ECO:0000313" key="8">
    <source>
        <dbReference type="Proteomes" id="UP000317238"/>
    </source>
</evidence>
<dbReference type="EC" id="4.2.3.1" evidence="4"/>
<dbReference type="PANTHER" id="PTHR10314">
    <property type="entry name" value="CYSTATHIONINE BETA-SYNTHASE"/>
    <property type="match status" value="1"/>
</dbReference>
<evidence type="ECO:0000313" key="7">
    <source>
        <dbReference type="EMBL" id="TWT71065.1"/>
    </source>
</evidence>
<comment type="caution">
    <text evidence="7">The sequence shown here is derived from an EMBL/GenBank/DDBJ whole genome shotgun (WGS) entry which is preliminary data.</text>
</comment>
<feature type="modified residue" description="N6-(pyridoxal phosphate)lysine" evidence="5">
    <location>
        <position position="135"/>
    </location>
</feature>
<dbReference type="Proteomes" id="UP000317238">
    <property type="component" value="Unassembled WGS sequence"/>
</dbReference>
<evidence type="ECO:0000259" key="6">
    <source>
        <dbReference type="Pfam" id="PF00291"/>
    </source>
</evidence>
<dbReference type="CDD" id="cd01563">
    <property type="entry name" value="Thr-synth_1"/>
    <property type="match status" value="1"/>
</dbReference>